<dbReference type="VEuPathDB" id="VectorBase:BGLAX_052694"/>
<evidence type="ECO:0000259" key="1">
    <source>
        <dbReference type="PROSITE" id="PS50853"/>
    </source>
</evidence>
<dbReference type="CDD" id="cd00063">
    <property type="entry name" value="FN3"/>
    <property type="match status" value="2"/>
</dbReference>
<dbReference type="Gene3D" id="2.60.40.10">
    <property type="entry name" value="Immunoglobulins"/>
    <property type="match status" value="2"/>
</dbReference>
<dbReference type="Pfam" id="PF00041">
    <property type="entry name" value="fn3"/>
    <property type="match status" value="2"/>
</dbReference>
<dbReference type="Proteomes" id="UP000076420">
    <property type="component" value="Unassembled WGS sequence"/>
</dbReference>
<dbReference type="InterPro" id="IPR013783">
    <property type="entry name" value="Ig-like_fold"/>
</dbReference>
<dbReference type="EnsemblMetazoa" id="BGLB024274-RA">
    <property type="protein sequence ID" value="BGLB024274-PA"/>
    <property type="gene ID" value="BGLB024274"/>
</dbReference>
<dbReference type="InterPro" id="IPR050713">
    <property type="entry name" value="RTP_Phos/Ushers"/>
</dbReference>
<dbReference type="STRING" id="6526.A0A2C9KW58"/>
<evidence type="ECO:0000313" key="2">
    <source>
        <dbReference type="EnsemblMetazoa" id="BGLB024274-PA"/>
    </source>
</evidence>
<dbReference type="PANTHER" id="PTHR46957">
    <property type="entry name" value="CYTOKINE RECEPTOR"/>
    <property type="match status" value="1"/>
</dbReference>
<dbReference type="AlphaFoldDB" id="A0A2C9KW58"/>
<dbReference type="GO" id="GO:0016020">
    <property type="term" value="C:membrane"/>
    <property type="evidence" value="ECO:0007669"/>
    <property type="project" value="UniProtKB-SubCell"/>
</dbReference>
<evidence type="ECO:0000313" key="3">
    <source>
        <dbReference type="Proteomes" id="UP000076420"/>
    </source>
</evidence>
<feature type="domain" description="Fibronectin type-III" evidence="1">
    <location>
        <begin position="92"/>
        <end position="185"/>
    </location>
</feature>
<dbReference type="VEuPathDB" id="VectorBase:BGLB024274"/>
<sequence length="208" mass="22416">PAPPGNITEIKEIKNNAYTINFIASPGNVLKYHVTVKAANGNIINESESSNNNIIISGLTPGEIYNYTLYAVNGNNVASESTYVTLKTPEKVSGAVQIDPLANLTSTSVTITWQKPNEPNGNILGYIVELFSNKSLILDYNLTCSNCSHMIPNLKPYRNYTINVAAINGAGKGLSSSVDFQTHIGKYDKLNKAIVLPSDIIGIDSLDP</sequence>
<accession>A0A2C9KW58</accession>
<dbReference type="PANTHER" id="PTHR46957:SF3">
    <property type="entry name" value="CYTOKINE RECEPTOR"/>
    <property type="match status" value="1"/>
</dbReference>
<organism evidence="2 3">
    <name type="scientific">Biomphalaria glabrata</name>
    <name type="common">Bloodfluke planorb</name>
    <name type="synonym">Freshwater snail</name>
    <dbReference type="NCBI Taxonomy" id="6526"/>
    <lineage>
        <taxon>Eukaryota</taxon>
        <taxon>Metazoa</taxon>
        <taxon>Spiralia</taxon>
        <taxon>Lophotrochozoa</taxon>
        <taxon>Mollusca</taxon>
        <taxon>Gastropoda</taxon>
        <taxon>Heterobranchia</taxon>
        <taxon>Euthyneura</taxon>
        <taxon>Panpulmonata</taxon>
        <taxon>Hygrophila</taxon>
        <taxon>Lymnaeoidea</taxon>
        <taxon>Planorbidae</taxon>
        <taxon>Biomphalaria</taxon>
    </lineage>
</organism>
<feature type="domain" description="Fibronectin type-III" evidence="1">
    <location>
        <begin position="3"/>
        <end position="91"/>
    </location>
</feature>
<dbReference type="SUPFAM" id="SSF49265">
    <property type="entry name" value="Fibronectin type III"/>
    <property type="match status" value="1"/>
</dbReference>
<protein>
    <recommendedName>
        <fullName evidence="1">Fibronectin type-III domain-containing protein</fullName>
    </recommendedName>
</protein>
<dbReference type="PROSITE" id="PS50853">
    <property type="entry name" value="FN3"/>
    <property type="match status" value="2"/>
</dbReference>
<reference evidence="2" key="1">
    <citation type="submission" date="2020-05" db="UniProtKB">
        <authorList>
            <consortium name="EnsemblMetazoa"/>
        </authorList>
    </citation>
    <scope>IDENTIFICATION</scope>
    <source>
        <strain evidence="2">BB02</strain>
    </source>
</reference>
<proteinExistence type="predicted"/>
<dbReference type="InterPro" id="IPR003961">
    <property type="entry name" value="FN3_dom"/>
</dbReference>
<dbReference type="SMART" id="SM00060">
    <property type="entry name" value="FN3"/>
    <property type="match status" value="2"/>
</dbReference>
<dbReference type="PRINTS" id="PR00014">
    <property type="entry name" value="FNTYPEIII"/>
</dbReference>
<gene>
    <name evidence="2" type="primary">106075805</name>
</gene>
<name>A0A2C9KW58_BIOGL</name>
<dbReference type="InterPro" id="IPR036116">
    <property type="entry name" value="FN3_sf"/>
</dbReference>
<dbReference type="KEGG" id="bgt:106075805"/>